<dbReference type="GO" id="GO:0016301">
    <property type="term" value="F:kinase activity"/>
    <property type="evidence" value="ECO:0007669"/>
    <property type="project" value="InterPro"/>
</dbReference>
<dbReference type="InterPro" id="IPR027417">
    <property type="entry name" value="P-loop_NTPase"/>
</dbReference>
<keyword evidence="6" id="KW-1185">Reference proteome</keyword>
<dbReference type="Proteomes" id="UP000601435">
    <property type="component" value="Unassembled WGS sequence"/>
</dbReference>
<name>A0A812MST7_9DINO</name>
<sequence length="764" mass="84449">SKPFTEEQRSIIFTKVGVYSANHIQPPQRPKALVVFGPPSVGKSTLSMEVAKRIFDTPGNVVCVDGNDVRDAHDGFQKVAQHGLQHNLIHTDAWEILKATKTVENLKKDIFALGVKNRQNLIIPECALKPERVYKMLEQMEKADYEMHAICLWAPLEAAQQRGRIRSLKAGKAYSPKFHGPSCVGAVDCAWHWHKKIQEGSRAYCSVRCYDNTVRPCHPVHLEEFERLTKMSKEEAEAHSRNCMLTRSARGGGVRFSQIRSATSRLQGTLHLSAESLAQMLQASLVRGRWQGRMRDLHARDCCRMPLHDEDTPVACWLGSQSDLRFARWILFSRCRVMVFCVGYGRQVENESAPLLSQVRSMLQAMLFAIATAAVAAKSGKGGLTTLKSPLDESAWEGVRAADAMPGFNVEVLNSTSCSKKVRRGDEVQIFFGAATGQQHVEQAASRGLAEQNFIVGKHNVPAVNKGIVGMCPGDTRRISVKSHAIDYTVNLVNITGGPLRIKVSRAAVRLPREVAALPSDLTLPRMTLWRHIYPSESFVQEREQELFKYFSGALQAASEKAAADPDRCTDAADVCHALPSFLGLQKQFACPLASRSSRRRKMGNTSCACFAQVEEAPVEYLPDLAKDLQESDIVALAPIAEDVAEANAMNSGEELPTLLKLFNDQRDLNIDEIKAPLAPAKPANPEKQLARAQTDSLHEQRPGFRRSMTSPENWAKGEARLRSGVRKAAGSVMNAISASRNSHMLCASFGMTSQYHRSRSSLA</sequence>
<evidence type="ECO:0000313" key="6">
    <source>
        <dbReference type="Proteomes" id="UP000601435"/>
    </source>
</evidence>
<evidence type="ECO:0000256" key="2">
    <source>
        <dbReference type="ARBA" id="ARBA00022840"/>
    </source>
</evidence>
<keyword evidence="1" id="KW-0547">Nucleotide-binding</keyword>
<organism evidence="5 6">
    <name type="scientific">Symbiodinium necroappetens</name>
    <dbReference type="NCBI Taxonomy" id="1628268"/>
    <lineage>
        <taxon>Eukaryota</taxon>
        <taxon>Sar</taxon>
        <taxon>Alveolata</taxon>
        <taxon>Dinophyceae</taxon>
        <taxon>Suessiales</taxon>
        <taxon>Symbiodiniaceae</taxon>
        <taxon>Symbiodinium</taxon>
    </lineage>
</organism>
<feature type="non-terminal residue" evidence="5">
    <location>
        <position position="764"/>
    </location>
</feature>
<dbReference type="InterPro" id="IPR010488">
    <property type="entry name" value="Zeta_toxin_domain"/>
</dbReference>
<feature type="region of interest" description="Disordered" evidence="3">
    <location>
        <begin position="693"/>
        <end position="712"/>
    </location>
</feature>
<evidence type="ECO:0000259" key="4">
    <source>
        <dbReference type="Pfam" id="PF06414"/>
    </source>
</evidence>
<proteinExistence type="predicted"/>
<comment type="caution">
    <text evidence="5">The sequence shown here is derived from an EMBL/GenBank/DDBJ whole genome shotgun (WGS) entry which is preliminary data.</text>
</comment>
<dbReference type="Gene3D" id="3.40.50.300">
    <property type="entry name" value="P-loop containing nucleotide triphosphate hydrolases"/>
    <property type="match status" value="1"/>
</dbReference>
<gene>
    <name evidence="5" type="ORF">SNEC2469_LOCUS6839</name>
</gene>
<evidence type="ECO:0000256" key="3">
    <source>
        <dbReference type="SAM" id="MobiDB-lite"/>
    </source>
</evidence>
<reference evidence="5" key="1">
    <citation type="submission" date="2021-02" db="EMBL/GenBank/DDBJ databases">
        <authorList>
            <person name="Dougan E. K."/>
            <person name="Rhodes N."/>
            <person name="Thang M."/>
            <person name="Chan C."/>
        </authorList>
    </citation>
    <scope>NUCLEOTIDE SEQUENCE</scope>
</reference>
<keyword evidence="2" id="KW-0067">ATP-binding</keyword>
<dbReference type="GO" id="GO:0005524">
    <property type="term" value="F:ATP binding"/>
    <property type="evidence" value="ECO:0007669"/>
    <property type="project" value="UniProtKB-KW"/>
</dbReference>
<accession>A0A812MST7</accession>
<evidence type="ECO:0000313" key="5">
    <source>
        <dbReference type="EMBL" id="CAE7280776.1"/>
    </source>
</evidence>
<dbReference type="OrthoDB" id="1902587at2759"/>
<feature type="domain" description="Zeta toxin" evidence="4">
    <location>
        <begin position="25"/>
        <end position="171"/>
    </location>
</feature>
<dbReference type="Pfam" id="PF06414">
    <property type="entry name" value="Zeta_toxin"/>
    <property type="match status" value="1"/>
</dbReference>
<dbReference type="SUPFAM" id="SSF52540">
    <property type="entry name" value="P-loop containing nucleoside triphosphate hydrolases"/>
    <property type="match status" value="1"/>
</dbReference>
<protein>
    <recommendedName>
        <fullName evidence="4">Zeta toxin domain-containing protein</fullName>
    </recommendedName>
</protein>
<dbReference type="EMBL" id="CAJNJA010011820">
    <property type="protein sequence ID" value="CAE7280776.1"/>
    <property type="molecule type" value="Genomic_DNA"/>
</dbReference>
<dbReference type="AlphaFoldDB" id="A0A812MST7"/>
<evidence type="ECO:0000256" key="1">
    <source>
        <dbReference type="ARBA" id="ARBA00022741"/>
    </source>
</evidence>